<protein>
    <submittedName>
        <fullName evidence="1">Uncharacterized protein</fullName>
    </submittedName>
</protein>
<accession>A0ACB8CWN4</accession>
<name>A0ACB8CWN4_DERSI</name>
<dbReference type="EMBL" id="CM023473">
    <property type="protein sequence ID" value="KAH7953521.1"/>
    <property type="molecule type" value="Genomic_DNA"/>
</dbReference>
<gene>
    <name evidence="1" type="ORF">HPB49_009609</name>
</gene>
<comment type="caution">
    <text evidence="1">The sequence shown here is derived from an EMBL/GenBank/DDBJ whole genome shotgun (WGS) entry which is preliminary data.</text>
</comment>
<keyword evidence="2" id="KW-1185">Reference proteome</keyword>
<reference evidence="1" key="1">
    <citation type="submission" date="2020-05" db="EMBL/GenBank/DDBJ databases">
        <title>Large-scale comparative analyses of tick genomes elucidate their genetic diversity and vector capacities.</title>
        <authorList>
            <person name="Jia N."/>
            <person name="Wang J."/>
            <person name="Shi W."/>
            <person name="Du L."/>
            <person name="Sun Y."/>
            <person name="Zhan W."/>
            <person name="Jiang J."/>
            <person name="Wang Q."/>
            <person name="Zhang B."/>
            <person name="Ji P."/>
            <person name="Sakyi L.B."/>
            <person name="Cui X."/>
            <person name="Yuan T."/>
            <person name="Jiang B."/>
            <person name="Yang W."/>
            <person name="Lam T.T.-Y."/>
            <person name="Chang Q."/>
            <person name="Ding S."/>
            <person name="Wang X."/>
            <person name="Zhu J."/>
            <person name="Ruan X."/>
            <person name="Zhao L."/>
            <person name="Wei J."/>
            <person name="Que T."/>
            <person name="Du C."/>
            <person name="Cheng J."/>
            <person name="Dai P."/>
            <person name="Han X."/>
            <person name="Huang E."/>
            <person name="Gao Y."/>
            <person name="Liu J."/>
            <person name="Shao H."/>
            <person name="Ye R."/>
            <person name="Li L."/>
            <person name="Wei W."/>
            <person name="Wang X."/>
            <person name="Wang C."/>
            <person name="Yang T."/>
            <person name="Huo Q."/>
            <person name="Li W."/>
            <person name="Guo W."/>
            <person name="Chen H."/>
            <person name="Zhou L."/>
            <person name="Ni X."/>
            <person name="Tian J."/>
            <person name="Zhou Y."/>
            <person name="Sheng Y."/>
            <person name="Liu T."/>
            <person name="Pan Y."/>
            <person name="Xia L."/>
            <person name="Li J."/>
            <person name="Zhao F."/>
            <person name="Cao W."/>
        </authorList>
    </citation>
    <scope>NUCLEOTIDE SEQUENCE</scope>
    <source>
        <strain evidence="1">Dsil-2018</strain>
    </source>
</reference>
<proteinExistence type="predicted"/>
<evidence type="ECO:0000313" key="1">
    <source>
        <dbReference type="EMBL" id="KAH7953521.1"/>
    </source>
</evidence>
<dbReference type="Proteomes" id="UP000821865">
    <property type="component" value="Chromosome 4"/>
</dbReference>
<organism evidence="1 2">
    <name type="scientific">Dermacentor silvarum</name>
    <name type="common">Tick</name>
    <dbReference type="NCBI Taxonomy" id="543639"/>
    <lineage>
        <taxon>Eukaryota</taxon>
        <taxon>Metazoa</taxon>
        <taxon>Ecdysozoa</taxon>
        <taxon>Arthropoda</taxon>
        <taxon>Chelicerata</taxon>
        <taxon>Arachnida</taxon>
        <taxon>Acari</taxon>
        <taxon>Parasitiformes</taxon>
        <taxon>Ixodida</taxon>
        <taxon>Ixodoidea</taxon>
        <taxon>Ixodidae</taxon>
        <taxon>Rhipicephalinae</taxon>
        <taxon>Dermacentor</taxon>
    </lineage>
</organism>
<sequence length="355" mass="40281">MAAPCWLFRNARYGFGRIKSTPPQFRITASVLRASTSPSKDSPNSIVKPLAKTGQYVFSKFKFFLEGYDKILRKFPVAYRLHQVFVVGTKDLYQDVRTYMKISQDLRSGKSVRELSRSELELYYRVPRDMLKMVPILTIISLPGTNFIMFPLIYLFPGHLLTWQFWSLEQRIDFAVAQQRKKKLAEENGLYRVRVANEQNDPAFVVSSFAKACSLYESELKDHFMVTLDRSGALLGVSDFVGQQCTGTYVPDHKLVNFNTTLSVSIVNIAPGCKRLFLMEVAVPNPALHGIIAGRTHKLIFDAWSRKKAERARGENADNRSFFAKYWMYIMPLLIFLLISGASNPEGQGGGSSGR</sequence>
<evidence type="ECO:0000313" key="2">
    <source>
        <dbReference type="Proteomes" id="UP000821865"/>
    </source>
</evidence>